<dbReference type="Proteomes" id="UP001164727">
    <property type="component" value="Chromosome"/>
</dbReference>
<accession>A0ABY7BTU2</accession>
<dbReference type="Pfam" id="PF01297">
    <property type="entry name" value="ZnuA"/>
    <property type="match status" value="1"/>
</dbReference>
<keyword evidence="6" id="KW-0812">Transmembrane</keyword>
<dbReference type="RefSeq" id="WP_268849866.1">
    <property type="nucleotide sequence ID" value="NZ_CP114006.1"/>
</dbReference>
<evidence type="ECO:0000256" key="2">
    <source>
        <dbReference type="ARBA" id="ARBA00022448"/>
    </source>
</evidence>
<keyword evidence="8" id="KW-1185">Reference proteome</keyword>
<evidence type="ECO:0000313" key="7">
    <source>
        <dbReference type="EMBL" id="WAN63684.1"/>
    </source>
</evidence>
<evidence type="ECO:0000256" key="1">
    <source>
        <dbReference type="ARBA" id="ARBA00004196"/>
    </source>
</evidence>
<sequence length="359" mass="41774">MLKIFKKNFGKFLIILITFLILTIPILSFLSKKDPEKDENKIVIIATTTILDDAIRHLIGEVDKEENVEYKKIESIIFKDPLMGVGIDPHNYKTKLSDRRKIQKADLVVVNGLHLEAKMVEAFKLLKKDTLFPIGDNLEKENILTEENSKDCDPHIWFDIDLWKKAVDKLKDRLEKIITNENEEDKNKLDNNYNLFKKSLEDLKENIIYRTKNLKKLKEKNNNKLILVTAHDAFSYWQKFSKENDCEFELNSIQGISTQTEANMKNIIELAEKLALNDVKAIFKESSMPKDSLQSLKEEVDKSRNKKGLSPILIPENEELYSDSLGKDGKEELNKRFYKHSTYVGAFLNNMRIIEKYLS</sequence>
<evidence type="ECO:0000256" key="5">
    <source>
        <dbReference type="SAM" id="Coils"/>
    </source>
</evidence>
<evidence type="ECO:0000256" key="3">
    <source>
        <dbReference type="ARBA" id="ARBA00022723"/>
    </source>
</evidence>
<reference evidence="7 8" key="1">
    <citation type="journal article" date="2023" name="Microbiol. Resour. Announc.">
        <title>Complete Genome of 'Candidatus Phytoplasma rubi' RS, a Phytopathogenic Bacterium Associated with Rubus Stunt Disease.</title>
        <authorList>
            <person name="Duckeck D."/>
            <person name="Zubert C."/>
            <person name="Bohm J.W."/>
            <person name="Carminati G."/>
            <person name="Schneider B."/>
            <person name="Kube M."/>
        </authorList>
    </citation>
    <scope>NUCLEOTIDE SEQUENCE [LARGE SCALE GENOMIC DNA]</scope>
    <source>
        <strain evidence="7 8">RS</strain>
    </source>
</reference>
<dbReference type="InterPro" id="IPR006127">
    <property type="entry name" value="ZnuA-like"/>
</dbReference>
<keyword evidence="6" id="KW-1133">Transmembrane helix</keyword>
<protein>
    <submittedName>
        <fullName evidence="7">Metal/zinc ABC transporter substrate-binding protein</fullName>
    </submittedName>
</protein>
<keyword evidence="4" id="KW-0732">Signal</keyword>
<keyword evidence="5" id="KW-0175">Coiled coil</keyword>
<organism evidence="7 8">
    <name type="scientific">Candidatus Phytoplasma rubi</name>
    <dbReference type="NCBI Taxonomy" id="399025"/>
    <lineage>
        <taxon>Bacteria</taxon>
        <taxon>Bacillati</taxon>
        <taxon>Mycoplasmatota</taxon>
        <taxon>Mollicutes</taxon>
        <taxon>Acholeplasmatales</taxon>
        <taxon>Acholeplasmataceae</taxon>
        <taxon>Candidatus Phytoplasma</taxon>
        <taxon>16SrV (Elm yellows group)</taxon>
    </lineage>
</organism>
<gene>
    <name evidence="7" type="primary">troA</name>
    <name evidence="7" type="ORF">RS022_08970</name>
</gene>
<proteinExistence type="predicted"/>
<evidence type="ECO:0000256" key="6">
    <source>
        <dbReference type="SAM" id="Phobius"/>
    </source>
</evidence>
<evidence type="ECO:0000313" key="8">
    <source>
        <dbReference type="Proteomes" id="UP001164727"/>
    </source>
</evidence>
<name>A0ABY7BTU2_9MOLU</name>
<feature type="transmembrane region" description="Helical" evidence="6">
    <location>
        <begin position="12"/>
        <end position="30"/>
    </location>
</feature>
<keyword evidence="2" id="KW-0813">Transport</keyword>
<dbReference type="InterPro" id="IPR050492">
    <property type="entry name" value="Bact_metal-bind_prot9"/>
</dbReference>
<dbReference type="Gene3D" id="3.40.50.1980">
    <property type="entry name" value="Nitrogenase molybdenum iron protein domain"/>
    <property type="match status" value="2"/>
</dbReference>
<comment type="subcellular location">
    <subcellularLocation>
        <location evidence="1">Cell envelope</location>
    </subcellularLocation>
</comment>
<keyword evidence="6" id="KW-0472">Membrane</keyword>
<evidence type="ECO:0000256" key="4">
    <source>
        <dbReference type="ARBA" id="ARBA00022729"/>
    </source>
</evidence>
<dbReference type="PANTHER" id="PTHR42953:SF1">
    <property type="entry name" value="METAL-BINDING PROTEIN HI_0362-RELATED"/>
    <property type="match status" value="1"/>
</dbReference>
<dbReference type="PANTHER" id="PTHR42953">
    <property type="entry name" value="HIGH-AFFINITY ZINC UPTAKE SYSTEM PROTEIN ZNUA-RELATED"/>
    <property type="match status" value="1"/>
</dbReference>
<dbReference type="SUPFAM" id="SSF53807">
    <property type="entry name" value="Helical backbone' metal receptor"/>
    <property type="match status" value="1"/>
</dbReference>
<keyword evidence="3" id="KW-0479">Metal-binding</keyword>
<dbReference type="EMBL" id="CP114006">
    <property type="protein sequence ID" value="WAN63684.1"/>
    <property type="molecule type" value="Genomic_DNA"/>
</dbReference>
<feature type="coiled-coil region" evidence="5">
    <location>
        <begin position="160"/>
        <end position="220"/>
    </location>
</feature>